<keyword evidence="1" id="KW-0040">ANK repeat</keyword>
<dbReference type="SUPFAM" id="SSF48403">
    <property type="entry name" value="Ankyrin repeat"/>
    <property type="match status" value="2"/>
</dbReference>
<keyword evidence="3" id="KW-1185">Reference proteome</keyword>
<dbReference type="Pfam" id="PF12796">
    <property type="entry name" value="Ank_2"/>
    <property type="match status" value="1"/>
</dbReference>
<dbReference type="AlphaFoldDB" id="A0A8T9B7F7"/>
<feature type="repeat" description="ANK" evidence="1">
    <location>
        <begin position="842"/>
        <end position="874"/>
    </location>
</feature>
<dbReference type="Pfam" id="PF00023">
    <property type="entry name" value="Ank"/>
    <property type="match status" value="1"/>
</dbReference>
<name>A0A8T9B7F7_9HELO</name>
<protein>
    <submittedName>
        <fullName evidence="2">Putative ankyrin repeat protein</fullName>
    </submittedName>
</protein>
<dbReference type="Proteomes" id="UP000469559">
    <property type="component" value="Unassembled WGS sequence"/>
</dbReference>
<dbReference type="PANTHER" id="PTHR10039:SF16">
    <property type="entry name" value="GPI INOSITOL-DEACYLASE"/>
    <property type="match status" value="1"/>
</dbReference>
<organism evidence="2 3">
    <name type="scientific">Lachnellula arida</name>
    <dbReference type="NCBI Taxonomy" id="1316785"/>
    <lineage>
        <taxon>Eukaryota</taxon>
        <taxon>Fungi</taxon>
        <taxon>Dikarya</taxon>
        <taxon>Ascomycota</taxon>
        <taxon>Pezizomycotina</taxon>
        <taxon>Leotiomycetes</taxon>
        <taxon>Helotiales</taxon>
        <taxon>Lachnaceae</taxon>
        <taxon>Lachnellula</taxon>
    </lineage>
</organism>
<evidence type="ECO:0000313" key="3">
    <source>
        <dbReference type="Proteomes" id="UP000469559"/>
    </source>
</evidence>
<accession>A0A8T9B7F7</accession>
<dbReference type="EMBL" id="QGMF01000724">
    <property type="protein sequence ID" value="TVY14282.1"/>
    <property type="molecule type" value="Genomic_DNA"/>
</dbReference>
<evidence type="ECO:0000256" key="1">
    <source>
        <dbReference type="PROSITE-ProRule" id="PRU00023"/>
    </source>
</evidence>
<gene>
    <name evidence="2" type="primary">FPV240</name>
    <name evidence="2" type="ORF">LARI1_G007682</name>
</gene>
<dbReference type="SMART" id="SM00248">
    <property type="entry name" value="ANK"/>
    <property type="match status" value="6"/>
</dbReference>
<evidence type="ECO:0000313" key="2">
    <source>
        <dbReference type="EMBL" id="TVY14282.1"/>
    </source>
</evidence>
<dbReference type="InterPro" id="IPR036770">
    <property type="entry name" value="Ankyrin_rpt-contain_sf"/>
</dbReference>
<dbReference type="PROSITE" id="PS50088">
    <property type="entry name" value="ANK_REPEAT"/>
    <property type="match status" value="1"/>
</dbReference>
<dbReference type="OrthoDB" id="194358at2759"/>
<dbReference type="PROSITE" id="PS50297">
    <property type="entry name" value="ANK_REP_REGION"/>
    <property type="match status" value="1"/>
</dbReference>
<dbReference type="PANTHER" id="PTHR10039">
    <property type="entry name" value="AMELOGENIN"/>
    <property type="match status" value="1"/>
</dbReference>
<proteinExistence type="predicted"/>
<comment type="caution">
    <text evidence="2">The sequence shown here is derived from an EMBL/GenBank/DDBJ whole genome shotgun (WGS) entry which is preliminary data.</text>
</comment>
<dbReference type="InterPro" id="IPR002110">
    <property type="entry name" value="Ankyrin_rpt"/>
</dbReference>
<sequence length="964" mass="109424">MSSDLRLYVGSEIVRRTREKKLNIRDSSLKEHITKTLIEGADGMFRWVACQMDYLCECSTDRDRREALKQLPPDLPSSYERILERVNRSNKQNQRLVRNALYWVVYAETSLESTGDRERGYFRKPLTTTQLLQALAVQSGDTVFDSSGMTTEEELLHWCSSLVRRNQSSTGLELAHFTVKEFLISIDPILKPQYMDYRLSGDHSLLAEACVTFLLCTSFDDQPISSIDPLSLFPTESYLEEVWEQFKDKFGFFGYAAEHWITHLRLCKSSSIHEAVNQLFTPERSSTFRLWTHAWFVRAYVRRYDSRMDDLRMDGLHNDYSDPTPLHWAACFALSNVCVTLIELGMDVEEESKFGRPLNCALKLTDAWDPSFTFPKDEFSTEPGQKETIQVLLNAGANARAEVGLYKDRRFTAFELALAFDIWSEVFSATKTMLDSGCTVLSEDLDFILNEAEDQVNELFDGTVQLVATFARGFRIYLEPSIYLEFFSLALQMLALGCEEEHLSSLFNITFPDAFPLVVHQELNRLVRLSRKEISLTQLLCHLIHILSSDIETTKTIFQDALTRAIKYSMPRVAMELLEMNEYWDASFVIGGTTELYSILTESQSETVDAEYWEPVIEYLVIHGANVTERNGTGFSPLELCVKECWDLDTFQLFWNSTQAAEYYASLDNKFLLADTERLLDLAVVSTDLEVAEFIVQKVSDKGILSEAQWLELAIAKNTSIIWDALTLQGRDFSKSELDRQFALHVAARPYIPLESYESLLDKGTNRFLQDSNGNTPLHVLTQTHEDVSLEKMKLMLEAALNLDTYNRQKFTPLALAIRCKNIPATQLLLEAGANPDIVLAHNQTALYLACSVGNADAAKLLLEKGCNLSHQDSYGQTPKDIALTCLHTTLAKMIQDAIDERSRVSFENIHGVGMSNPPIEDLHGKLPFRIAETLEIPSVAISSPGSSPKSEVVPIWIWEVQTS</sequence>
<reference evidence="2 3" key="1">
    <citation type="submission" date="2018-05" db="EMBL/GenBank/DDBJ databases">
        <title>Whole genome sequencing for identification of molecular markers to develop diagnostic detection tools for the regulated plant pathogen Lachnellula willkommii.</title>
        <authorList>
            <person name="Giroux E."/>
            <person name="Bilodeau G."/>
        </authorList>
    </citation>
    <scope>NUCLEOTIDE SEQUENCE [LARGE SCALE GENOMIC DNA]</scope>
    <source>
        <strain evidence="2 3">CBS 203.66</strain>
    </source>
</reference>
<dbReference type="Gene3D" id="1.25.40.20">
    <property type="entry name" value="Ankyrin repeat-containing domain"/>
    <property type="match status" value="2"/>
</dbReference>